<evidence type="ECO:0000256" key="1">
    <source>
        <dbReference type="SAM" id="MobiDB-lite"/>
    </source>
</evidence>
<feature type="region of interest" description="Disordered" evidence="1">
    <location>
        <begin position="44"/>
        <end position="92"/>
    </location>
</feature>
<name>A0AAE1BDU4_9GAST</name>
<evidence type="ECO:0000313" key="3">
    <source>
        <dbReference type="Proteomes" id="UP001283361"/>
    </source>
</evidence>
<feature type="compositionally biased region" description="Basic and acidic residues" evidence="1">
    <location>
        <begin position="51"/>
        <end position="64"/>
    </location>
</feature>
<evidence type="ECO:0000313" key="2">
    <source>
        <dbReference type="EMBL" id="KAK3804139.1"/>
    </source>
</evidence>
<reference evidence="2" key="1">
    <citation type="journal article" date="2023" name="G3 (Bethesda)">
        <title>A reference genome for the long-term kleptoplast-retaining sea slug Elysia crispata morphotype clarki.</title>
        <authorList>
            <person name="Eastman K.E."/>
            <person name="Pendleton A.L."/>
            <person name="Shaikh M.A."/>
            <person name="Suttiyut T."/>
            <person name="Ogas R."/>
            <person name="Tomko P."/>
            <person name="Gavelis G."/>
            <person name="Widhalm J.R."/>
            <person name="Wisecaver J.H."/>
        </authorList>
    </citation>
    <scope>NUCLEOTIDE SEQUENCE</scope>
    <source>
        <strain evidence="2">ECLA1</strain>
    </source>
</reference>
<organism evidence="2 3">
    <name type="scientific">Elysia crispata</name>
    <name type="common">lettuce slug</name>
    <dbReference type="NCBI Taxonomy" id="231223"/>
    <lineage>
        <taxon>Eukaryota</taxon>
        <taxon>Metazoa</taxon>
        <taxon>Spiralia</taxon>
        <taxon>Lophotrochozoa</taxon>
        <taxon>Mollusca</taxon>
        <taxon>Gastropoda</taxon>
        <taxon>Heterobranchia</taxon>
        <taxon>Euthyneura</taxon>
        <taxon>Panpulmonata</taxon>
        <taxon>Sacoglossa</taxon>
        <taxon>Placobranchoidea</taxon>
        <taxon>Plakobranchidae</taxon>
        <taxon>Elysia</taxon>
    </lineage>
</organism>
<accession>A0AAE1BDU4</accession>
<protein>
    <submittedName>
        <fullName evidence="2">Uncharacterized protein</fullName>
    </submittedName>
</protein>
<keyword evidence="3" id="KW-1185">Reference proteome</keyword>
<dbReference type="Proteomes" id="UP001283361">
    <property type="component" value="Unassembled WGS sequence"/>
</dbReference>
<gene>
    <name evidence="2" type="ORF">RRG08_047607</name>
</gene>
<feature type="region of interest" description="Disordered" evidence="1">
    <location>
        <begin position="1"/>
        <end position="24"/>
    </location>
</feature>
<proteinExistence type="predicted"/>
<dbReference type="EMBL" id="JAWDGP010000039">
    <property type="protein sequence ID" value="KAK3804139.1"/>
    <property type="molecule type" value="Genomic_DNA"/>
</dbReference>
<dbReference type="AlphaFoldDB" id="A0AAE1BDU4"/>
<sequence length="118" mass="13230">MLEQHLTSPLASTLHQVSRNSRAESMTPAAWPIYVLFGHWGATRSGAPQGRDGREMERRWEDRLGSSSLDPSDPGIHGRFLSSPASSDGRLAEDRRVSSHTLHLQLGYCFSLFYTKME</sequence>
<comment type="caution">
    <text evidence="2">The sequence shown here is derived from an EMBL/GenBank/DDBJ whole genome shotgun (WGS) entry which is preliminary data.</text>
</comment>